<name>A0A0G4H0L2_VITBC</name>
<gene>
    <name evidence="1" type="ORF">Vbra_6417</name>
</gene>
<accession>A0A0G4H0L2</accession>
<dbReference type="Proteomes" id="UP000041254">
    <property type="component" value="Unassembled WGS sequence"/>
</dbReference>
<organism evidence="1 2">
    <name type="scientific">Vitrella brassicaformis (strain CCMP3155)</name>
    <dbReference type="NCBI Taxonomy" id="1169540"/>
    <lineage>
        <taxon>Eukaryota</taxon>
        <taxon>Sar</taxon>
        <taxon>Alveolata</taxon>
        <taxon>Colpodellida</taxon>
        <taxon>Vitrellaceae</taxon>
        <taxon>Vitrella</taxon>
    </lineage>
</organism>
<dbReference type="InParanoid" id="A0A0G4H0L2"/>
<sequence>MSKFAGSVRFLVYTGAVVLKGEEQDIVLSVSLEILKEAVPSTKRFLKDHSESVGLDSLRCCAVFRKLMKTRPKDFLTE</sequence>
<proteinExistence type="predicted"/>
<evidence type="ECO:0000313" key="1">
    <source>
        <dbReference type="EMBL" id="CEM37080.1"/>
    </source>
</evidence>
<reference evidence="1 2" key="1">
    <citation type="submission" date="2014-11" db="EMBL/GenBank/DDBJ databases">
        <authorList>
            <person name="Zhu J."/>
            <person name="Qi W."/>
            <person name="Song R."/>
        </authorList>
    </citation>
    <scope>NUCLEOTIDE SEQUENCE [LARGE SCALE GENOMIC DNA]</scope>
</reference>
<dbReference type="AlphaFoldDB" id="A0A0G4H0L2"/>
<dbReference type="EMBL" id="CDMY01000929">
    <property type="protein sequence ID" value="CEM37080.1"/>
    <property type="molecule type" value="Genomic_DNA"/>
</dbReference>
<keyword evidence="2" id="KW-1185">Reference proteome</keyword>
<dbReference type="VEuPathDB" id="CryptoDB:Vbra_6417"/>
<evidence type="ECO:0000313" key="2">
    <source>
        <dbReference type="Proteomes" id="UP000041254"/>
    </source>
</evidence>
<protein>
    <submittedName>
        <fullName evidence="1">Uncharacterized protein</fullName>
    </submittedName>
</protein>